<evidence type="ECO:0000313" key="2">
    <source>
        <dbReference type="Proteomes" id="UP000316659"/>
    </source>
</evidence>
<evidence type="ECO:0000313" key="1">
    <source>
        <dbReference type="EMBL" id="GED09773.1"/>
    </source>
</evidence>
<name>A0A4Y4DYI6_CELCE</name>
<protein>
    <submittedName>
        <fullName evidence="1">Uncharacterized protein</fullName>
    </submittedName>
</protein>
<dbReference type="Proteomes" id="UP000316659">
    <property type="component" value="Unassembled WGS sequence"/>
</dbReference>
<accession>A0A4Y4DYI6</accession>
<sequence>MDRVRSGGAGDRYGVPVRWDALFDDLAAQLAAAELQDRAAAVADLTRAEHATITLVERLRGTPGTVTLELRDGSAVTGELREAAEEWVLVGDSRRQHLVPTGAIAAVQGLGRHAEPASAGRSARLSLGHALRALMRDRRPVQVRTPAGTFPGWLARVGKDHVDLEVAPGDGHGSRVVPWSAVLCVSESPTGFVPR</sequence>
<comment type="caution">
    <text evidence="1">The sequence shown here is derived from an EMBL/GenBank/DDBJ whole genome shotgun (WGS) entry which is preliminary data.</text>
</comment>
<organism evidence="1 2">
    <name type="scientific">Cellulosimicrobium cellulans</name>
    <name type="common">Arthrobacter luteus</name>
    <dbReference type="NCBI Taxonomy" id="1710"/>
    <lineage>
        <taxon>Bacteria</taxon>
        <taxon>Bacillati</taxon>
        <taxon>Actinomycetota</taxon>
        <taxon>Actinomycetes</taxon>
        <taxon>Micrococcales</taxon>
        <taxon>Promicromonosporaceae</taxon>
        <taxon>Cellulosimicrobium</taxon>
    </lineage>
</organism>
<proteinExistence type="predicted"/>
<gene>
    <name evidence="1" type="ORF">CCE02nite_17720</name>
</gene>
<dbReference type="EMBL" id="BJNZ01000009">
    <property type="protein sequence ID" value="GED09773.1"/>
    <property type="molecule type" value="Genomic_DNA"/>
</dbReference>
<dbReference type="AlphaFoldDB" id="A0A4Y4DYI6"/>
<reference evidence="1 2" key="1">
    <citation type="submission" date="2019-06" db="EMBL/GenBank/DDBJ databases">
        <title>Whole genome shotgun sequence of Cellulosimicrobium cellulans NBRC 15516.</title>
        <authorList>
            <person name="Hosoyama A."/>
            <person name="Uohara A."/>
            <person name="Ohji S."/>
            <person name="Ichikawa N."/>
        </authorList>
    </citation>
    <scope>NUCLEOTIDE SEQUENCE [LARGE SCALE GENOMIC DNA]</scope>
    <source>
        <strain evidence="1 2">NBRC 15516</strain>
    </source>
</reference>